<dbReference type="InterPro" id="IPR025662">
    <property type="entry name" value="Sigma_54_int_dom_ATP-bd_1"/>
</dbReference>
<feature type="domain" description="Helicase C-terminal" evidence="8">
    <location>
        <begin position="197"/>
        <end position="408"/>
    </location>
</feature>
<dbReference type="Pfam" id="PF00271">
    <property type="entry name" value="Helicase_C"/>
    <property type="match status" value="1"/>
</dbReference>
<dbReference type="PROSITE" id="PS00690">
    <property type="entry name" value="DEAH_ATP_HELICASE"/>
    <property type="match status" value="1"/>
</dbReference>
<evidence type="ECO:0000313" key="10">
    <source>
        <dbReference type="Proteomes" id="UP001497744"/>
    </source>
</evidence>
<dbReference type="PANTHER" id="PTHR18934">
    <property type="entry name" value="ATP-DEPENDENT RNA HELICASE"/>
    <property type="match status" value="1"/>
</dbReference>
<evidence type="ECO:0000256" key="4">
    <source>
        <dbReference type="ARBA" id="ARBA00022806"/>
    </source>
</evidence>
<dbReference type="InterPro" id="IPR011545">
    <property type="entry name" value="DEAD/DEAH_box_helicase_dom"/>
</dbReference>
<dbReference type="CDD" id="cd18791">
    <property type="entry name" value="SF2_C_RHA"/>
    <property type="match status" value="1"/>
</dbReference>
<dbReference type="InterPro" id="IPR002464">
    <property type="entry name" value="DNA/RNA_helicase_DEAH_CS"/>
</dbReference>
<dbReference type="PROSITE" id="PS00675">
    <property type="entry name" value="SIGMA54_INTERACT_1"/>
    <property type="match status" value="1"/>
</dbReference>
<proteinExistence type="inferred from homology"/>
<dbReference type="Gene3D" id="3.40.50.300">
    <property type="entry name" value="P-loop containing nucleotide triphosphate hydrolases"/>
    <property type="match status" value="2"/>
</dbReference>
<dbReference type="SMART" id="SM00490">
    <property type="entry name" value="HELICc"/>
    <property type="match status" value="1"/>
</dbReference>
<dbReference type="CDD" id="cd17917">
    <property type="entry name" value="DEXHc_RHA-like"/>
    <property type="match status" value="1"/>
</dbReference>
<dbReference type="GO" id="GO:0016787">
    <property type="term" value="F:hydrolase activity"/>
    <property type="evidence" value="ECO:0007669"/>
    <property type="project" value="UniProtKB-KW"/>
</dbReference>
<dbReference type="InterPro" id="IPR014001">
    <property type="entry name" value="Helicase_ATP-bd"/>
</dbReference>
<name>A0AAV4LVS1_BABCB</name>
<evidence type="ECO:0000256" key="5">
    <source>
        <dbReference type="ARBA" id="ARBA00022840"/>
    </source>
</evidence>
<dbReference type="Pfam" id="PF04408">
    <property type="entry name" value="WHD_HA2"/>
    <property type="match status" value="1"/>
</dbReference>
<dbReference type="EMBL" id="BPLF01000003">
    <property type="protein sequence ID" value="GIX64276.1"/>
    <property type="molecule type" value="Genomic_DNA"/>
</dbReference>
<dbReference type="PROSITE" id="PS51194">
    <property type="entry name" value="HELICASE_CTER"/>
    <property type="match status" value="1"/>
</dbReference>
<evidence type="ECO:0000259" key="7">
    <source>
        <dbReference type="PROSITE" id="PS51192"/>
    </source>
</evidence>
<dbReference type="InterPro" id="IPR001650">
    <property type="entry name" value="Helicase_C-like"/>
</dbReference>
<evidence type="ECO:0000256" key="6">
    <source>
        <dbReference type="ARBA" id="ARBA00038040"/>
    </source>
</evidence>
<dbReference type="PANTHER" id="PTHR18934:SF91">
    <property type="entry name" value="PRE-MRNA-SPLICING FACTOR ATP-DEPENDENT RNA HELICASE PRP16"/>
    <property type="match status" value="1"/>
</dbReference>
<dbReference type="InterPro" id="IPR007502">
    <property type="entry name" value="Helicase-assoc_dom"/>
</dbReference>
<evidence type="ECO:0000256" key="3">
    <source>
        <dbReference type="ARBA" id="ARBA00022801"/>
    </source>
</evidence>
<comment type="similarity">
    <text evidence="6">Belongs to the DEAD box helicase family. DEAH subfamily. PRP16 sub-subfamily.</text>
</comment>
<accession>A0AAV4LVS1</accession>
<gene>
    <name evidence="9" type="ORF">BcabD6B2_37110</name>
</gene>
<dbReference type="InterPro" id="IPR048333">
    <property type="entry name" value="HA2_WH"/>
</dbReference>
<keyword evidence="5" id="KW-0067">ATP-binding</keyword>
<keyword evidence="2" id="KW-0547">Nucleotide-binding</keyword>
<keyword evidence="4 9" id="KW-0347">Helicase</keyword>
<protein>
    <recommendedName>
        <fullName evidence="1">RNA helicase</fullName>
        <ecNumber evidence="1">3.6.4.13</ecNumber>
    </recommendedName>
</protein>
<reference evidence="9 10" key="1">
    <citation type="submission" date="2021-06" db="EMBL/GenBank/DDBJ databases">
        <title>Genome sequence of Babesia caballi.</title>
        <authorList>
            <person name="Yamagishi J."/>
            <person name="Kidaka T."/>
            <person name="Ochi A."/>
        </authorList>
    </citation>
    <scope>NUCLEOTIDE SEQUENCE [LARGE SCALE GENOMIC DNA]</scope>
    <source>
        <strain evidence="9">USDA-D6B2</strain>
    </source>
</reference>
<keyword evidence="10" id="KW-1185">Reference proteome</keyword>
<dbReference type="AlphaFoldDB" id="A0AAV4LVS1"/>
<dbReference type="Gene3D" id="1.20.120.1080">
    <property type="match status" value="1"/>
</dbReference>
<dbReference type="Pfam" id="PF21010">
    <property type="entry name" value="HA2_C"/>
    <property type="match status" value="1"/>
</dbReference>
<dbReference type="PROSITE" id="PS51192">
    <property type="entry name" value="HELICASE_ATP_BIND_1"/>
    <property type="match status" value="1"/>
</dbReference>
<dbReference type="GO" id="GO:0005524">
    <property type="term" value="F:ATP binding"/>
    <property type="evidence" value="ECO:0007669"/>
    <property type="project" value="UniProtKB-KW"/>
</dbReference>
<dbReference type="SMART" id="SM00487">
    <property type="entry name" value="DEXDc"/>
    <property type="match status" value="1"/>
</dbReference>
<dbReference type="EC" id="3.6.4.13" evidence="1"/>
<feature type="domain" description="Helicase ATP-binding" evidence="7">
    <location>
        <begin position="17"/>
        <end position="179"/>
    </location>
</feature>
<dbReference type="SMART" id="SM00847">
    <property type="entry name" value="HA2"/>
    <property type="match status" value="1"/>
</dbReference>
<evidence type="ECO:0000256" key="1">
    <source>
        <dbReference type="ARBA" id="ARBA00012552"/>
    </source>
</evidence>
<sequence>MDAAADLPIWFHKDEILSKLKSSQVLLLSGETGSGKSTLLPKILYENGYRDSTIVVTQPRRVAVISLARHVASMLNCDVGNLVGFAVRFLNCCSEETKIKYVTDGVLLREVLDDSLFSKYSVVVIDEAHERSIRTDVLLGILRTCIPKRRDLKVIVMSATLQATAFATFFKGCSVVRVPGRTFPLDTYYAPHPQEDYLEAAMVSVLQINLTYKHGDVLVFLPGQDDIESLEHMLCDKLKVIKDFIKTTGETADGNVEDLREVTEVLLGDTPYEFKNWKELEIVPLYAALPLEQQSRVFRAPSEGYRKVVLATNIAETSVTIPGIRFVVDSGLVKQKLFSVKNCFESLMLQKISKDSANQRAGRAGRMGPGKVFRLYTMDAFKTMRPTRIPEIRCTNVAHVYLELKMLGVKNPLDFPLIDPPSKSALLTAAMELYRLDALDCKGNLTEVGKKMGRIPLLPRHARLLLSSAEFGCTSEVLTIVSMLSTDLTLFSSEKHDKEAFKMRKNITNPSGDHLSLLNMYTIWSEAPNKRECCAQFGFNPAAFKRASEIRAQLAEVLTKRLGFLNIAGCKDSSEWDNVLRCLCKGGWMNLASLNGDGKSYKIEIQNREVGEARPEGERVVRRDVAVWRPQSVRARIQCGRCAEDGKSLLGRKQHLEPGDLAGELVLQHVAGVPPAVANAHGRNRADRPVGHVGEADLARRGGGLAHGVGPAPDEGGEGFVVLRREAVGPGAAPNTFHAQQSHGAAAHLHLVRVPLGLVTGHFLPGQGVYEVCGDPGGLKLAFRDAHQPSHAVVVNFAAGRLDHGVHIPEAGPGALDHAHIDEVGISQQAGSRQQVHTGEFLHRSQVGRDQRVAERHEAPAVEEIHLVDVGRLKV</sequence>
<dbReference type="Proteomes" id="UP001497744">
    <property type="component" value="Unassembled WGS sequence"/>
</dbReference>
<organism evidence="9 10">
    <name type="scientific">Babesia caballi</name>
    <dbReference type="NCBI Taxonomy" id="5871"/>
    <lineage>
        <taxon>Eukaryota</taxon>
        <taxon>Sar</taxon>
        <taxon>Alveolata</taxon>
        <taxon>Apicomplexa</taxon>
        <taxon>Aconoidasida</taxon>
        <taxon>Piroplasmida</taxon>
        <taxon>Babesiidae</taxon>
        <taxon>Babesia</taxon>
    </lineage>
</organism>
<dbReference type="RefSeq" id="XP_067716345.1">
    <property type="nucleotide sequence ID" value="XM_067860244.1"/>
</dbReference>
<evidence type="ECO:0000313" key="9">
    <source>
        <dbReference type="EMBL" id="GIX64276.1"/>
    </source>
</evidence>
<dbReference type="FunFam" id="3.40.50.300:FF:001922">
    <property type="entry name" value="DEAH (Asp-Glu-Ala-His) box polypeptide 29"/>
    <property type="match status" value="1"/>
</dbReference>
<evidence type="ECO:0000256" key="2">
    <source>
        <dbReference type="ARBA" id="ARBA00022741"/>
    </source>
</evidence>
<dbReference type="SUPFAM" id="SSF52540">
    <property type="entry name" value="P-loop containing nucleoside triphosphate hydrolases"/>
    <property type="match status" value="1"/>
</dbReference>
<dbReference type="InterPro" id="IPR027417">
    <property type="entry name" value="P-loop_NTPase"/>
</dbReference>
<evidence type="ECO:0000259" key="8">
    <source>
        <dbReference type="PROSITE" id="PS51194"/>
    </source>
</evidence>
<dbReference type="Pfam" id="PF00270">
    <property type="entry name" value="DEAD"/>
    <property type="match status" value="1"/>
</dbReference>
<keyword evidence="3" id="KW-0378">Hydrolase</keyword>
<dbReference type="GO" id="GO:0003723">
    <property type="term" value="F:RNA binding"/>
    <property type="evidence" value="ECO:0007669"/>
    <property type="project" value="TreeGrafter"/>
</dbReference>
<comment type="caution">
    <text evidence="9">The sequence shown here is derived from an EMBL/GenBank/DDBJ whole genome shotgun (WGS) entry which is preliminary data.</text>
</comment>
<dbReference type="GeneID" id="94195757"/>
<dbReference type="GO" id="GO:0003724">
    <property type="term" value="F:RNA helicase activity"/>
    <property type="evidence" value="ECO:0007669"/>
    <property type="project" value="UniProtKB-EC"/>
</dbReference>